<dbReference type="STRING" id="681398.PJIAN_4186"/>
<sequence>MKNQLFFGQPTSLDYDLELDMFSGIKINSNRTSSVPLVEFWKETDKRLEKLLARIDNGLLGQNISICFEYPTKPKLGKGKASMTDLMLIANGCKIAIEAKFTEYHKAKNTETITHWLKAGDNPENREKVLTSWKSMIDGFVKEPLTESIHELEYQFFHRTASACFNTEKANVVYQVFYDDETFEDSKKYISKLQKMVEQIKPNDKLKYFVWKIETEQLIDNSEKDPFGYMKQKAAYRFLKDEIVEIKSLHSNNA</sequence>
<accession>A0A161LFY7</accession>
<reference evidence="3" key="2">
    <citation type="journal article" date="2017" name="Genome Announc.">
        <title>Draft genome sequence of Paludibacter jiangxiensis NM7(T), a propionate-producing fermentative bacterium.</title>
        <authorList>
            <person name="Qiu Y.-L."/>
            <person name="Tourlousse D.M."/>
            <person name="Matsuura N."/>
            <person name="Ohashi A."/>
            <person name="Sekiguchi Y."/>
        </authorList>
    </citation>
    <scope>NUCLEOTIDE SEQUENCE [LARGE SCALE GENOMIC DNA]</scope>
    <source>
        <strain evidence="3">NM7</strain>
    </source>
</reference>
<organism evidence="2 3">
    <name type="scientific">Paludibacter jiangxiensis</name>
    <dbReference type="NCBI Taxonomy" id="681398"/>
    <lineage>
        <taxon>Bacteria</taxon>
        <taxon>Pseudomonadati</taxon>
        <taxon>Bacteroidota</taxon>
        <taxon>Bacteroidia</taxon>
        <taxon>Bacteroidales</taxon>
        <taxon>Paludibacteraceae</taxon>
        <taxon>Paludibacter</taxon>
    </lineage>
</organism>
<proteinExistence type="predicted"/>
<evidence type="ECO:0000259" key="1">
    <source>
        <dbReference type="Pfam" id="PF22187"/>
    </source>
</evidence>
<evidence type="ECO:0000313" key="3">
    <source>
        <dbReference type="Proteomes" id="UP000076586"/>
    </source>
</evidence>
<dbReference type="Pfam" id="PF22187">
    <property type="entry name" value="DUF6946"/>
    <property type="match status" value="1"/>
</dbReference>
<protein>
    <recommendedName>
        <fullName evidence="1">DUF6946 domain-containing protein</fullName>
    </recommendedName>
</protein>
<dbReference type="AlphaFoldDB" id="A0A161LFY7"/>
<dbReference type="Proteomes" id="UP000076586">
    <property type="component" value="Unassembled WGS sequence"/>
</dbReference>
<keyword evidence="3" id="KW-1185">Reference proteome</keyword>
<gene>
    <name evidence="2" type="ORF">PJIAN_4186</name>
</gene>
<dbReference type="RefSeq" id="WP_068705049.1">
    <property type="nucleotide sequence ID" value="NZ_BDCR01000004.1"/>
</dbReference>
<dbReference type="OrthoDB" id="3078264at2"/>
<dbReference type="EMBL" id="BDCR01000004">
    <property type="protein sequence ID" value="GAT63647.1"/>
    <property type="molecule type" value="Genomic_DNA"/>
</dbReference>
<comment type="caution">
    <text evidence="2">The sequence shown here is derived from an EMBL/GenBank/DDBJ whole genome shotgun (WGS) entry which is preliminary data.</text>
</comment>
<name>A0A161LFY7_9BACT</name>
<dbReference type="InterPro" id="IPR054024">
    <property type="entry name" value="DUF6946"/>
</dbReference>
<evidence type="ECO:0000313" key="2">
    <source>
        <dbReference type="EMBL" id="GAT63647.1"/>
    </source>
</evidence>
<reference evidence="3" key="1">
    <citation type="submission" date="2016-04" db="EMBL/GenBank/DDBJ databases">
        <title>Draft genome sequence of Paludibacter jiangxiensis strain NM7.</title>
        <authorList>
            <person name="Qiu Y."/>
            <person name="Matsuura N."/>
            <person name="Ohashi A."/>
            <person name="Tourlousse M.D."/>
            <person name="Sekiguchi Y."/>
        </authorList>
    </citation>
    <scope>NUCLEOTIDE SEQUENCE [LARGE SCALE GENOMIC DNA]</scope>
    <source>
        <strain evidence="3">NM7</strain>
    </source>
</reference>
<feature type="domain" description="DUF6946" evidence="1">
    <location>
        <begin position="33"/>
        <end position="197"/>
    </location>
</feature>